<evidence type="ECO:0000313" key="1">
    <source>
        <dbReference type="EMBL" id="KZS10551.1"/>
    </source>
</evidence>
<proteinExistence type="predicted"/>
<dbReference type="EMBL" id="LRGB01001771">
    <property type="protein sequence ID" value="KZS10551.1"/>
    <property type="molecule type" value="Genomic_DNA"/>
</dbReference>
<dbReference type="Proteomes" id="UP000076858">
    <property type="component" value="Unassembled WGS sequence"/>
</dbReference>
<evidence type="ECO:0000313" key="2">
    <source>
        <dbReference type="Proteomes" id="UP000076858"/>
    </source>
</evidence>
<reference evidence="1 2" key="1">
    <citation type="submission" date="2016-03" db="EMBL/GenBank/DDBJ databases">
        <title>EvidentialGene: Evidence-directed Construction of Genes on Genomes.</title>
        <authorList>
            <person name="Gilbert D.G."/>
            <person name="Choi J.-H."/>
            <person name="Mockaitis K."/>
            <person name="Colbourne J."/>
            <person name="Pfrender M."/>
        </authorList>
    </citation>
    <scope>NUCLEOTIDE SEQUENCE [LARGE SCALE GENOMIC DNA]</scope>
    <source>
        <strain evidence="1 2">Xinb3</strain>
        <tissue evidence="1">Complete organism</tissue>
    </source>
</reference>
<dbReference type="OrthoDB" id="10488759at2759"/>
<keyword evidence="2" id="KW-1185">Reference proteome</keyword>
<dbReference type="AlphaFoldDB" id="A0A164TL98"/>
<organism evidence="1 2">
    <name type="scientific">Daphnia magna</name>
    <dbReference type="NCBI Taxonomy" id="35525"/>
    <lineage>
        <taxon>Eukaryota</taxon>
        <taxon>Metazoa</taxon>
        <taxon>Ecdysozoa</taxon>
        <taxon>Arthropoda</taxon>
        <taxon>Crustacea</taxon>
        <taxon>Branchiopoda</taxon>
        <taxon>Diplostraca</taxon>
        <taxon>Cladocera</taxon>
        <taxon>Anomopoda</taxon>
        <taxon>Daphniidae</taxon>
        <taxon>Daphnia</taxon>
    </lineage>
</organism>
<accession>A0A164TL98</accession>
<comment type="caution">
    <text evidence="1">The sequence shown here is derived from an EMBL/GenBank/DDBJ whole genome shotgun (WGS) entry which is preliminary data.</text>
</comment>
<name>A0A164TL98_9CRUS</name>
<protein>
    <submittedName>
        <fullName evidence="1">Uncharacterized protein</fullName>
    </submittedName>
</protein>
<gene>
    <name evidence="1" type="ORF">APZ42_024956</name>
</gene>
<feature type="non-terminal residue" evidence="1">
    <location>
        <position position="1"/>
    </location>
</feature>
<sequence>SGYLEIPRSPKNNNSSRLYDNNRQLEISFFNNPDKDVTAVGYKVIGIPLTFKTFSAETTKILYEMFKNTIATCLKNTNLATPVCEDYRELFKSRTQRSLFQEVHFLFNTQIEDEQLGIRLYSISYAWVTIRLAHRRPKIINKVGKIVPNDATIYIT</sequence>